<evidence type="ECO:0000313" key="1">
    <source>
        <dbReference type="EMBL" id="CAJ2677529.1"/>
    </source>
</evidence>
<keyword evidence="2" id="KW-1185">Reference proteome</keyword>
<evidence type="ECO:0000313" key="2">
    <source>
        <dbReference type="Proteomes" id="UP001177021"/>
    </source>
</evidence>
<reference evidence="1" key="1">
    <citation type="submission" date="2023-10" db="EMBL/GenBank/DDBJ databases">
        <authorList>
            <person name="Rodriguez Cubillos JULIANA M."/>
            <person name="De Vega J."/>
        </authorList>
    </citation>
    <scope>NUCLEOTIDE SEQUENCE</scope>
</reference>
<proteinExistence type="predicted"/>
<protein>
    <submittedName>
        <fullName evidence="1">Uncharacterized protein</fullName>
    </submittedName>
</protein>
<dbReference type="Proteomes" id="UP001177021">
    <property type="component" value="Unassembled WGS sequence"/>
</dbReference>
<organism evidence="1 2">
    <name type="scientific">Trifolium pratense</name>
    <name type="common">Red clover</name>
    <dbReference type="NCBI Taxonomy" id="57577"/>
    <lineage>
        <taxon>Eukaryota</taxon>
        <taxon>Viridiplantae</taxon>
        <taxon>Streptophyta</taxon>
        <taxon>Embryophyta</taxon>
        <taxon>Tracheophyta</taxon>
        <taxon>Spermatophyta</taxon>
        <taxon>Magnoliopsida</taxon>
        <taxon>eudicotyledons</taxon>
        <taxon>Gunneridae</taxon>
        <taxon>Pentapetalae</taxon>
        <taxon>rosids</taxon>
        <taxon>fabids</taxon>
        <taxon>Fabales</taxon>
        <taxon>Fabaceae</taxon>
        <taxon>Papilionoideae</taxon>
        <taxon>50 kb inversion clade</taxon>
        <taxon>NPAAA clade</taxon>
        <taxon>Hologalegina</taxon>
        <taxon>IRL clade</taxon>
        <taxon>Trifolieae</taxon>
        <taxon>Trifolium</taxon>
    </lineage>
</organism>
<name>A0ACB0MAV8_TRIPR</name>
<comment type="caution">
    <text evidence="1">The sequence shown here is derived from an EMBL/GenBank/DDBJ whole genome shotgun (WGS) entry which is preliminary data.</text>
</comment>
<gene>
    <name evidence="1" type="ORF">MILVUS5_LOCUS40009</name>
</gene>
<accession>A0ACB0MAV8</accession>
<dbReference type="EMBL" id="CASHSV030000823">
    <property type="protein sequence ID" value="CAJ2677529.1"/>
    <property type="molecule type" value="Genomic_DNA"/>
</dbReference>
<sequence>MSVPKHDVFLSFRGEDTRDNFTSHLYAELRRKNIETFIDNRLDRGEEISPALYRAIEESKIYVIILSEHYASSSWCLDELTEILKCKERYGKEVIPVFYKVDPSNVRHQVQSYADDLGKHHQRFGGKVDAWKAALNQVAGFSGWDSQVTRPDSTLVTEIVKDILKKMNSCFISDYEGMPGIDMHIEQIQSLLLLELPTVRITGIWGMGGIGKTTIASAVFEKLATQFSSKIIILNVQQEIERFGLNHVKRKYLSTLLGEDITSFEYNFSFDPRLKRIKVLLVFDDVKDSDQLKDLIGMHNNFGPGSRIIVTSRNKQVLENANANNIYQVREMDYQDSVQLFCLFAFKQKQPKSSYMSLTNQVLDYAKGLPLALKVLGSLLYGKTKEVWESQLQKLKRFPDLKIFRLLELTYHGLDKEQKDIFLDIACFYRGDFEKVVEQTLSYCGFSACNGMDVLKDSRLWKPNDVFDVLNKNKGKGTDAIQCIFQEIEEIKKVQLHDDTFKKMHNLRMINFYKYQNELTIPEDQALPNLKRLDLSNSEELIRLPDLSLSPNIEVVILSGCTSLLQVYSSSFLDNLNWLCLNDCFRLQSLDIRSNILSRSSGLVALSGCYKLETLLITGRIDNQVETNSDTLMSINEICWLDISYCHSITCLPDELLNSKFLTRLSLSHCSELEELPEIKETTENLKVLVLDYTAIKELPSSLHRLAGLEELSLKSCKKLKTIPSSVGNLSKLRKLNLAKCASLETFPRRIFKLKLTKLDFHGCSMLRTFPDILESAESFTHIDLTKTAIKELPSSLHHLFGLKELNLQSCTKLKTLPSSIGNLSKLRKLDLTYCESLETFPSSIFKLKLTELDFEGCSMLRTFPEIPNNIGRLSSLTELSLQGSNIVNLPESMANLSGLQSLDLTDCKQLECIPKLPPNLVMLLAFDCPSIKRVVLNSKLILMSNSKDVIFDIYLTNSQELDVTFWSKIGVEAWIKITDDAYRPVFFWFPRSAIPDWFPYRCQGHSITVKEVDRYVCNENMLIGFTLCVVLGQKEIKTEYSAFRYKFTFESDGQSYIQYHNAPRDYILRKGKNRFFNNQDHHHLHTFVWKHKLDLANIDNWFFHAYNFTFEIIDEPEIDHARHKISFPVKECGICPLYIKKNDECNWH</sequence>